<dbReference type="HAMAP" id="MF_01401">
    <property type="entry name" value="MsrA"/>
    <property type="match status" value="1"/>
</dbReference>
<dbReference type="Proteomes" id="UP001482231">
    <property type="component" value="Unassembled WGS sequence"/>
</dbReference>
<gene>
    <name evidence="4 6" type="primary">msrA</name>
    <name evidence="6" type="ORF">V6E02_09920</name>
</gene>
<comment type="catalytic activity">
    <reaction evidence="2 4">
        <text>L-methionyl-[protein] + [thioredoxin]-disulfide + H2O = L-methionyl-(S)-S-oxide-[protein] + [thioredoxin]-dithiol</text>
        <dbReference type="Rhea" id="RHEA:14217"/>
        <dbReference type="Rhea" id="RHEA-COMP:10698"/>
        <dbReference type="Rhea" id="RHEA-COMP:10700"/>
        <dbReference type="Rhea" id="RHEA-COMP:12313"/>
        <dbReference type="Rhea" id="RHEA-COMP:12315"/>
        <dbReference type="ChEBI" id="CHEBI:15377"/>
        <dbReference type="ChEBI" id="CHEBI:16044"/>
        <dbReference type="ChEBI" id="CHEBI:29950"/>
        <dbReference type="ChEBI" id="CHEBI:44120"/>
        <dbReference type="ChEBI" id="CHEBI:50058"/>
        <dbReference type="EC" id="1.8.4.11"/>
    </reaction>
</comment>
<organism evidence="6 7">
    <name type="scientific">Thiobacter aerophilum</name>
    <dbReference type="NCBI Taxonomy" id="3121275"/>
    <lineage>
        <taxon>Bacteria</taxon>
        <taxon>Pseudomonadati</taxon>
        <taxon>Pseudomonadota</taxon>
        <taxon>Betaproteobacteria</taxon>
        <taxon>Burkholderiales</taxon>
        <taxon>Thiobacteraceae</taxon>
        <taxon>Thiobacter</taxon>
    </lineage>
</organism>
<feature type="domain" description="Peptide methionine sulphoxide reductase MsrA" evidence="5">
    <location>
        <begin position="11"/>
        <end position="163"/>
    </location>
</feature>
<dbReference type="InterPro" id="IPR002569">
    <property type="entry name" value="Met_Sox_Rdtase_MsrA_dom"/>
</dbReference>
<dbReference type="PANTHER" id="PTHR43774">
    <property type="entry name" value="PEPTIDE METHIONINE SULFOXIDE REDUCTASE"/>
    <property type="match status" value="1"/>
</dbReference>
<comment type="function">
    <text evidence="4">Has an important function as a repair enzyme for proteins that have been inactivated by oxidation. Catalyzes the reversible oxidation-reduction of methionine sulfoxide in proteins to methionine.</text>
</comment>
<dbReference type="InterPro" id="IPR036509">
    <property type="entry name" value="Met_Sox_Rdtase_MsrA_sf"/>
</dbReference>
<evidence type="ECO:0000256" key="2">
    <source>
        <dbReference type="ARBA" id="ARBA00047806"/>
    </source>
</evidence>
<protein>
    <recommendedName>
        <fullName evidence="4">Peptide methionine sulfoxide reductase MsrA</fullName>
        <shortName evidence="4">Protein-methionine-S-oxide reductase</shortName>
        <ecNumber evidence="4">1.8.4.11</ecNumber>
    </recommendedName>
    <alternativeName>
        <fullName evidence="4">Peptide-methionine (S)-S-oxide reductase</fullName>
        <shortName evidence="4">Peptide Met(O) reductase</shortName>
    </alternativeName>
</protein>
<dbReference type="Gene3D" id="3.30.1060.10">
    <property type="entry name" value="Peptide methionine sulphoxide reductase MsrA"/>
    <property type="match status" value="1"/>
</dbReference>
<dbReference type="SUPFAM" id="SSF55068">
    <property type="entry name" value="Peptide methionine sulfoxide reductase"/>
    <property type="match status" value="1"/>
</dbReference>
<name>A0ABV0EJE1_9BURK</name>
<dbReference type="Pfam" id="PF01625">
    <property type="entry name" value="PMSR"/>
    <property type="match status" value="1"/>
</dbReference>
<evidence type="ECO:0000313" key="7">
    <source>
        <dbReference type="Proteomes" id="UP001482231"/>
    </source>
</evidence>
<evidence type="ECO:0000259" key="5">
    <source>
        <dbReference type="Pfam" id="PF01625"/>
    </source>
</evidence>
<dbReference type="RefSeq" id="WP_347308639.1">
    <property type="nucleotide sequence ID" value="NZ_JBAJEX010000008.1"/>
</dbReference>
<keyword evidence="1 4" id="KW-0560">Oxidoreductase</keyword>
<evidence type="ECO:0000256" key="3">
    <source>
        <dbReference type="ARBA" id="ARBA00048782"/>
    </source>
</evidence>
<evidence type="ECO:0000313" key="6">
    <source>
        <dbReference type="EMBL" id="MEO1767527.1"/>
    </source>
</evidence>
<comment type="caution">
    <text evidence="6">The sequence shown here is derived from an EMBL/GenBank/DDBJ whole genome shotgun (WGS) entry which is preliminary data.</text>
</comment>
<dbReference type="EMBL" id="JBAJEX010000008">
    <property type="protein sequence ID" value="MEO1767527.1"/>
    <property type="molecule type" value="Genomic_DNA"/>
</dbReference>
<comment type="similarity">
    <text evidence="4">Belongs to the MsrA Met sulfoxide reductase family.</text>
</comment>
<dbReference type="EC" id="1.8.4.11" evidence="4"/>
<feature type="active site" evidence="4">
    <location>
        <position position="17"/>
    </location>
</feature>
<evidence type="ECO:0000256" key="1">
    <source>
        <dbReference type="ARBA" id="ARBA00023002"/>
    </source>
</evidence>
<dbReference type="PANTHER" id="PTHR43774:SF1">
    <property type="entry name" value="PEPTIDE METHIONINE SULFOXIDE REDUCTASE MSRA 2"/>
    <property type="match status" value="1"/>
</dbReference>
<comment type="catalytic activity">
    <reaction evidence="3 4">
        <text>[thioredoxin]-disulfide + L-methionine + H2O = L-methionine (S)-S-oxide + [thioredoxin]-dithiol</text>
        <dbReference type="Rhea" id="RHEA:19993"/>
        <dbReference type="Rhea" id="RHEA-COMP:10698"/>
        <dbReference type="Rhea" id="RHEA-COMP:10700"/>
        <dbReference type="ChEBI" id="CHEBI:15377"/>
        <dbReference type="ChEBI" id="CHEBI:29950"/>
        <dbReference type="ChEBI" id="CHEBI:50058"/>
        <dbReference type="ChEBI" id="CHEBI:57844"/>
        <dbReference type="ChEBI" id="CHEBI:58772"/>
        <dbReference type="EC" id="1.8.4.11"/>
    </reaction>
</comment>
<sequence length="183" mass="20685">MAEQPAALSIATLGGGCFWCLEAVFEQVRGVAQVVSGYAGGMVDNPTYAQVCTGTTGHAEVVQVHFDAEVVPYRTLLEIFFTIHDPTTPNRQGNDRGPQYRSIILYHDAEQKRIAEEVMQAVTQAGLWPAPLVTELKPLEKFWRAEDDHQGYFRSHPWQPYCQFVVAPKVEKFRRRFSAWLKA</sequence>
<dbReference type="GO" id="GO:0008113">
    <property type="term" value="F:peptide-methionine (S)-S-oxide reductase activity"/>
    <property type="evidence" value="ECO:0007669"/>
    <property type="project" value="UniProtKB-EC"/>
</dbReference>
<proteinExistence type="inferred from homology"/>
<reference evidence="6 7" key="1">
    <citation type="submission" date="2024-02" db="EMBL/GenBank/DDBJ databases">
        <title>New thermophilic sulfur-oxidizing bacteria from a hot springs of the Uzon caldera (Kamchatka, Russia).</title>
        <authorList>
            <person name="Dukat A.M."/>
            <person name="Elcheninov A.G."/>
            <person name="Frolov E.N."/>
        </authorList>
    </citation>
    <scope>NUCLEOTIDE SEQUENCE [LARGE SCALE GENOMIC DNA]</scope>
    <source>
        <strain evidence="6 7">AK1</strain>
    </source>
</reference>
<dbReference type="NCBIfam" id="TIGR00401">
    <property type="entry name" value="msrA"/>
    <property type="match status" value="1"/>
</dbReference>
<keyword evidence="7" id="KW-1185">Reference proteome</keyword>
<evidence type="ECO:0000256" key="4">
    <source>
        <dbReference type="HAMAP-Rule" id="MF_01401"/>
    </source>
</evidence>
<accession>A0ABV0EJE1</accession>